<protein>
    <submittedName>
        <fullName evidence="1">Uncharacterized protein</fullName>
    </submittedName>
</protein>
<name>A0ACC1JIS6_9FUNG</name>
<dbReference type="Proteomes" id="UP001140234">
    <property type="component" value="Unassembled WGS sequence"/>
</dbReference>
<evidence type="ECO:0000313" key="2">
    <source>
        <dbReference type="Proteomes" id="UP001140234"/>
    </source>
</evidence>
<dbReference type="EMBL" id="JANBUJ010004014">
    <property type="protein sequence ID" value="KAJ2758736.1"/>
    <property type="molecule type" value="Genomic_DNA"/>
</dbReference>
<gene>
    <name evidence="1" type="ORF">IWQ57_006744</name>
</gene>
<evidence type="ECO:0000313" key="1">
    <source>
        <dbReference type="EMBL" id="KAJ2758736.1"/>
    </source>
</evidence>
<proteinExistence type="predicted"/>
<accession>A0ACC1JIS6</accession>
<reference evidence="1" key="1">
    <citation type="submission" date="2022-07" db="EMBL/GenBank/DDBJ databases">
        <title>Phylogenomic reconstructions and comparative analyses of Kickxellomycotina fungi.</title>
        <authorList>
            <person name="Reynolds N.K."/>
            <person name="Stajich J.E."/>
            <person name="Barry K."/>
            <person name="Grigoriev I.V."/>
            <person name="Crous P."/>
            <person name="Smith M.E."/>
        </authorList>
    </citation>
    <scope>NUCLEOTIDE SEQUENCE</scope>
    <source>
        <strain evidence="1">CBS 109366</strain>
    </source>
</reference>
<sequence length="105" mass="11261">MAESTDGASNGSVSTFVSSLVFNVVLAAAILIAFCVLRPRFKRVYAPRTYAVEKECVYPLSVRRWLAKLGPLCLCMAAVHHLTSSACRSPPPPTPCPPASLAARK</sequence>
<keyword evidence="2" id="KW-1185">Reference proteome</keyword>
<comment type="caution">
    <text evidence="1">The sequence shown here is derived from an EMBL/GenBank/DDBJ whole genome shotgun (WGS) entry which is preliminary data.</text>
</comment>
<organism evidence="1 2">
    <name type="scientific">Coemansia nantahalensis</name>
    <dbReference type="NCBI Taxonomy" id="2789366"/>
    <lineage>
        <taxon>Eukaryota</taxon>
        <taxon>Fungi</taxon>
        <taxon>Fungi incertae sedis</taxon>
        <taxon>Zoopagomycota</taxon>
        <taxon>Kickxellomycotina</taxon>
        <taxon>Kickxellomycetes</taxon>
        <taxon>Kickxellales</taxon>
        <taxon>Kickxellaceae</taxon>
        <taxon>Coemansia</taxon>
    </lineage>
</organism>